<reference evidence="2 3" key="1">
    <citation type="submission" date="2024-09" db="EMBL/GenBank/DDBJ databases">
        <authorList>
            <person name="Sun Q."/>
            <person name="Mori K."/>
        </authorList>
    </citation>
    <scope>NUCLEOTIDE SEQUENCE [LARGE SCALE GENOMIC DNA]</scope>
    <source>
        <strain evidence="2 3">TISTR 2452</strain>
    </source>
</reference>
<evidence type="ECO:0000313" key="2">
    <source>
        <dbReference type="EMBL" id="MFB9326960.1"/>
    </source>
</evidence>
<keyword evidence="1" id="KW-0812">Transmembrane</keyword>
<dbReference type="Proteomes" id="UP001589747">
    <property type="component" value="Unassembled WGS sequence"/>
</dbReference>
<dbReference type="InterPro" id="IPR009526">
    <property type="entry name" value="DUF1146"/>
</dbReference>
<comment type="caution">
    <text evidence="2">The sequence shown here is derived from an EMBL/GenBank/DDBJ whole genome shotgun (WGS) entry which is preliminary data.</text>
</comment>
<dbReference type="RefSeq" id="WP_377494739.1">
    <property type="nucleotide sequence ID" value="NZ_JBHMDO010000022.1"/>
</dbReference>
<keyword evidence="1" id="KW-0472">Membrane</keyword>
<protein>
    <submittedName>
        <fullName evidence="2">DUF1146 family protein</fullName>
    </submittedName>
</protein>
<proteinExistence type="predicted"/>
<dbReference type="EMBL" id="JBHMDO010000022">
    <property type="protein sequence ID" value="MFB9326960.1"/>
    <property type="molecule type" value="Genomic_DNA"/>
</dbReference>
<accession>A0ABV5KP18</accession>
<feature type="transmembrane region" description="Helical" evidence="1">
    <location>
        <begin position="12"/>
        <end position="34"/>
    </location>
</feature>
<feature type="transmembrane region" description="Helical" evidence="1">
    <location>
        <begin position="54"/>
        <end position="71"/>
    </location>
</feature>
<name>A0ABV5KP18_9BACL</name>
<keyword evidence="3" id="KW-1185">Reference proteome</keyword>
<organism evidence="2 3">
    <name type="scientific">Paenibacillus aurantiacus</name>
    <dbReference type="NCBI Taxonomy" id="1936118"/>
    <lineage>
        <taxon>Bacteria</taxon>
        <taxon>Bacillati</taxon>
        <taxon>Bacillota</taxon>
        <taxon>Bacilli</taxon>
        <taxon>Bacillales</taxon>
        <taxon>Paenibacillaceae</taxon>
        <taxon>Paenibacillus</taxon>
    </lineage>
</organism>
<sequence>MDAVVNDFAARAGMQGLIYIIVDLICITVAWFVVQEVRLDVFMKRARSVHTKTLQIMLAVILGHQFARFVLDYWQWSNLLRGLVE</sequence>
<keyword evidence="1" id="KW-1133">Transmembrane helix</keyword>
<gene>
    <name evidence="2" type="ORF">ACFFSY_13615</name>
</gene>
<dbReference type="Pfam" id="PF06612">
    <property type="entry name" value="DUF1146"/>
    <property type="match status" value="1"/>
</dbReference>
<evidence type="ECO:0000313" key="3">
    <source>
        <dbReference type="Proteomes" id="UP001589747"/>
    </source>
</evidence>
<evidence type="ECO:0000256" key="1">
    <source>
        <dbReference type="SAM" id="Phobius"/>
    </source>
</evidence>